<keyword evidence="1 3" id="KW-0808">Transferase</keyword>
<keyword evidence="3" id="KW-0963">Cytoplasm</keyword>
<dbReference type="RefSeq" id="WP_311546266.1">
    <property type="nucleotide sequence ID" value="NZ_JAVREK010000018.1"/>
</dbReference>
<dbReference type="InterPro" id="IPR043129">
    <property type="entry name" value="ATPase_NBD"/>
</dbReference>
<evidence type="ECO:0000256" key="1">
    <source>
        <dbReference type="ARBA" id="ARBA00022679"/>
    </source>
</evidence>
<keyword evidence="2 3" id="KW-0418">Kinase</keyword>
<dbReference type="SUPFAM" id="SSF53067">
    <property type="entry name" value="Actin-like ATPase domain"/>
    <property type="match status" value="1"/>
</dbReference>
<dbReference type="NCBIfam" id="TIGR00749">
    <property type="entry name" value="glk"/>
    <property type="match status" value="1"/>
</dbReference>
<accession>A0ABU2KXG1</accession>
<evidence type="ECO:0000313" key="6">
    <source>
        <dbReference type="Proteomes" id="UP001183226"/>
    </source>
</evidence>
<gene>
    <name evidence="3 5" type="primary">glk</name>
    <name evidence="5" type="ORF">RM446_16810</name>
</gene>
<evidence type="ECO:0000256" key="3">
    <source>
        <dbReference type="HAMAP-Rule" id="MF_00524"/>
    </source>
</evidence>
<feature type="binding site" evidence="3">
    <location>
        <begin position="16"/>
        <end position="21"/>
    </location>
    <ligand>
        <name>ATP</name>
        <dbReference type="ChEBI" id="CHEBI:30616"/>
    </ligand>
</feature>
<sequence>MSRPQPPSGHRPWLVADIGGTNARFGLVEAPGTRPVRVRRLEGAEHADLGAAAAAYLEQVGASARPGAACVAVAGPVGGDRIRLTNSHWDFSASATRDRLGLDHLEVVNDFAALALSLPRLGDGDALPLGGPPVLPRRPMAVLGPGTGLGVAGLVPVPGGWAPVPGEGGHVDVPAVEDRELEVVRFLRARQGGAVTAECLLCGPGLVKLHDALAEVRGVRAPRSTAADICAAAPRDPLCAEALDVFCCLLGGFAGNVALTLGATGGVFLGGGILPRIIPVVQSSGFRRRFEDKHRMAGYLQSVATMLIVAQEPALLGAAARLDQCLDPVQGGADEPAQQ</sequence>
<dbReference type="PANTHER" id="PTHR47690">
    <property type="entry name" value="GLUCOKINASE"/>
    <property type="match status" value="1"/>
</dbReference>
<evidence type="ECO:0000256" key="4">
    <source>
        <dbReference type="RuleBase" id="RU004046"/>
    </source>
</evidence>
<dbReference type="InterPro" id="IPR050201">
    <property type="entry name" value="Bacterial_glucokinase"/>
</dbReference>
<dbReference type="Proteomes" id="UP001183226">
    <property type="component" value="Unassembled WGS sequence"/>
</dbReference>
<organism evidence="5 6">
    <name type="scientific">Streptomonospora wellingtoniae</name>
    <dbReference type="NCBI Taxonomy" id="3075544"/>
    <lineage>
        <taxon>Bacteria</taxon>
        <taxon>Bacillati</taxon>
        <taxon>Actinomycetota</taxon>
        <taxon>Actinomycetes</taxon>
        <taxon>Streptosporangiales</taxon>
        <taxon>Nocardiopsidaceae</taxon>
        <taxon>Streptomonospora</taxon>
    </lineage>
</organism>
<dbReference type="PANTHER" id="PTHR47690:SF1">
    <property type="entry name" value="GLUCOKINASE"/>
    <property type="match status" value="1"/>
</dbReference>
<evidence type="ECO:0000256" key="2">
    <source>
        <dbReference type="ARBA" id="ARBA00022777"/>
    </source>
</evidence>
<protein>
    <recommendedName>
        <fullName evidence="3">Glucokinase</fullName>
        <ecNumber evidence="3">2.7.1.2</ecNumber>
    </recommendedName>
    <alternativeName>
        <fullName evidence="3">Glucose kinase</fullName>
    </alternativeName>
</protein>
<comment type="subcellular location">
    <subcellularLocation>
        <location evidence="3">Cytoplasm</location>
    </subcellularLocation>
</comment>
<keyword evidence="3" id="KW-0067">ATP-binding</keyword>
<comment type="similarity">
    <text evidence="3 4">Belongs to the bacterial glucokinase family.</text>
</comment>
<evidence type="ECO:0000313" key="5">
    <source>
        <dbReference type="EMBL" id="MDT0303778.1"/>
    </source>
</evidence>
<keyword evidence="3" id="KW-0547">Nucleotide-binding</keyword>
<dbReference type="GO" id="GO:0004340">
    <property type="term" value="F:glucokinase activity"/>
    <property type="evidence" value="ECO:0007669"/>
    <property type="project" value="UniProtKB-EC"/>
</dbReference>
<dbReference type="Gene3D" id="3.40.367.20">
    <property type="match status" value="1"/>
</dbReference>
<keyword evidence="6" id="KW-1185">Reference proteome</keyword>
<proteinExistence type="inferred from homology"/>
<dbReference type="EMBL" id="JAVREK010000018">
    <property type="protein sequence ID" value="MDT0303778.1"/>
    <property type="molecule type" value="Genomic_DNA"/>
</dbReference>
<keyword evidence="3" id="KW-0324">Glycolysis</keyword>
<name>A0ABU2KXG1_9ACTN</name>
<dbReference type="Pfam" id="PF02685">
    <property type="entry name" value="Glucokinase"/>
    <property type="match status" value="1"/>
</dbReference>
<dbReference type="CDD" id="cd24008">
    <property type="entry name" value="ASKHA_NBD_GLK"/>
    <property type="match status" value="1"/>
</dbReference>
<dbReference type="HAMAP" id="MF_00524">
    <property type="entry name" value="Glucokinase"/>
    <property type="match status" value="1"/>
</dbReference>
<comment type="caution">
    <text evidence="5">The sequence shown here is derived from an EMBL/GenBank/DDBJ whole genome shotgun (WGS) entry which is preliminary data.</text>
</comment>
<reference evidence="6" key="1">
    <citation type="submission" date="2023-07" db="EMBL/GenBank/DDBJ databases">
        <title>30 novel species of actinomycetes from the DSMZ collection.</title>
        <authorList>
            <person name="Nouioui I."/>
        </authorList>
    </citation>
    <scope>NUCLEOTIDE SEQUENCE [LARGE SCALE GENOMIC DNA]</scope>
    <source>
        <strain evidence="6">DSM 45055</strain>
    </source>
</reference>
<comment type="catalytic activity">
    <reaction evidence="3">
        <text>D-glucose + ATP = D-glucose 6-phosphate + ADP + H(+)</text>
        <dbReference type="Rhea" id="RHEA:17825"/>
        <dbReference type="ChEBI" id="CHEBI:4167"/>
        <dbReference type="ChEBI" id="CHEBI:15378"/>
        <dbReference type="ChEBI" id="CHEBI:30616"/>
        <dbReference type="ChEBI" id="CHEBI:61548"/>
        <dbReference type="ChEBI" id="CHEBI:456216"/>
        <dbReference type="EC" id="2.7.1.2"/>
    </reaction>
</comment>
<dbReference type="Gene3D" id="3.30.420.40">
    <property type="match status" value="1"/>
</dbReference>
<dbReference type="EC" id="2.7.1.2" evidence="3"/>
<dbReference type="InterPro" id="IPR003836">
    <property type="entry name" value="Glucokinase"/>
</dbReference>